<dbReference type="InterPro" id="IPR007197">
    <property type="entry name" value="rSAM"/>
</dbReference>
<comment type="caution">
    <text evidence="7">The sequence shown here is derived from an EMBL/GenBank/DDBJ whole genome shotgun (WGS) entry which is preliminary data.</text>
</comment>
<dbReference type="SFLD" id="SFLDS00029">
    <property type="entry name" value="Radical_SAM"/>
    <property type="match status" value="1"/>
</dbReference>
<evidence type="ECO:0000313" key="8">
    <source>
        <dbReference type="Proteomes" id="UP000481033"/>
    </source>
</evidence>
<organism evidence="7 8">
    <name type="scientific">Adonisia turfae CCMR0081</name>
    <dbReference type="NCBI Taxonomy" id="2292702"/>
    <lineage>
        <taxon>Bacteria</taxon>
        <taxon>Bacillati</taxon>
        <taxon>Cyanobacteriota</taxon>
        <taxon>Adonisia</taxon>
        <taxon>Adonisia turfae</taxon>
    </lineage>
</organism>
<dbReference type="InterPro" id="IPR013785">
    <property type="entry name" value="Aldolase_TIM"/>
</dbReference>
<evidence type="ECO:0000256" key="1">
    <source>
        <dbReference type="ARBA" id="ARBA00001966"/>
    </source>
</evidence>
<name>A0A6M0RQK3_9CYAN</name>
<dbReference type="NCBIfam" id="TIGR04261">
    <property type="entry name" value="rSAM_GlyRichRpt"/>
    <property type="match status" value="1"/>
</dbReference>
<evidence type="ECO:0000313" key="7">
    <source>
        <dbReference type="EMBL" id="NEZ58053.1"/>
    </source>
</evidence>
<dbReference type="InterPro" id="IPR023867">
    <property type="entry name" value="Sulphatase_maturase_rSAM"/>
</dbReference>
<dbReference type="PROSITE" id="PS51918">
    <property type="entry name" value="RADICAL_SAM"/>
    <property type="match status" value="1"/>
</dbReference>
<evidence type="ECO:0000256" key="2">
    <source>
        <dbReference type="ARBA" id="ARBA00022691"/>
    </source>
</evidence>
<evidence type="ECO:0000256" key="5">
    <source>
        <dbReference type="ARBA" id="ARBA00023014"/>
    </source>
</evidence>
<dbReference type="AlphaFoldDB" id="A0A6M0RQK3"/>
<dbReference type="InterPro" id="IPR023885">
    <property type="entry name" value="4Fe4S-binding_SPASM_dom"/>
</dbReference>
<dbReference type="CDD" id="cd01335">
    <property type="entry name" value="Radical_SAM"/>
    <property type="match status" value="1"/>
</dbReference>
<dbReference type="GO" id="GO:0046872">
    <property type="term" value="F:metal ion binding"/>
    <property type="evidence" value="ECO:0007669"/>
    <property type="project" value="UniProtKB-KW"/>
</dbReference>
<dbReference type="SFLD" id="SFLDG01067">
    <property type="entry name" value="SPASM/twitch_domain_containing"/>
    <property type="match status" value="1"/>
</dbReference>
<dbReference type="InterPro" id="IPR058240">
    <property type="entry name" value="rSAM_sf"/>
</dbReference>
<reference evidence="7 8" key="1">
    <citation type="journal article" date="2020" name="Microb. Ecol.">
        <title>Ecogenomics of the Marine Benthic Filamentous Cyanobacterium Adonisia.</title>
        <authorList>
            <person name="Walter J.M."/>
            <person name="Coutinho F.H."/>
            <person name="Leomil L."/>
            <person name="Hargreaves P.I."/>
            <person name="Campeao M.E."/>
            <person name="Vieira V.V."/>
            <person name="Silva B.S."/>
            <person name="Fistarol G.O."/>
            <person name="Salomon P.S."/>
            <person name="Sawabe T."/>
            <person name="Mino S."/>
            <person name="Hosokawa M."/>
            <person name="Miyashita H."/>
            <person name="Maruyama F."/>
            <person name="van Verk M.C."/>
            <person name="Dutilh B.E."/>
            <person name="Thompson C.C."/>
            <person name="Thompson F.L."/>
        </authorList>
    </citation>
    <scope>NUCLEOTIDE SEQUENCE [LARGE SCALE GENOMIC DNA]</scope>
    <source>
        <strain evidence="7 8">CCMR0081</strain>
    </source>
</reference>
<keyword evidence="2" id="KW-0949">S-adenosyl-L-methionine</keyword>
<dbReference type="GO" id="GO:0016491">
    <property type="term" value="F:oxidoreductase activity"/>
    <property type="evidence" value="ECO:0007669"/>
    <property type="project" value="InterPro"/>
</dbReference>
<evidence type="ECO:0000256" key="3">
    <source>
        <dbReference type="ARBA" id="ARBA00022723"/>
    </source>
</evidence>
<evidence type="ECO:0000259" key="6">
    <source>
        <dbReference type="PROSITE" id="PS51918"/>
    </source>
</evidence>
<dbReference type="SUPFAM" id="SSF102114">
    <property type="entry name" value="Radical SAM enzymes"/>
    <property type="match status" value="1"/>
</dbReference>
<dbReference type="EMBL" id="QXHD01000004">
    <property type="protein sequence ID" value="NEZ58053.1"/>
    <property type="molecule type" value="Genomic_DNA"/>
</dbReference>
<gene>
    <name evidence="7" type="primary">grrM</name>
    <name evidence="7" type="ORF">DXZ20_20870</name>
</gene>
<dbReference type="Gene3D" id="3.20.20.70">
    <property type="entry name" value="Aldolase class I"/>
    <property type="match status" value="1"/>
</dbReference>
<evidence type="ECO:0000256" key="4">
    <source>
        <dbReference type="ARBA" id="ARBA00023004"/>
    </source>
</evidence>
<dbReference type="PANTHER" id="PTHR43273:SF8">
    <property type="entry name" value="RADICAL SAM DOMAIN PROTEIN"/>
    <property type="match status" value="1"/>
</dbReference>
<dbReference type="RefSeq" id="WP_163700316.1">
    <property type="nucleotide sequence ID" value="NZ_QXHD01000004.1"/>
</dbReference>
<dbReference type="SFLD" id="SFLDG01386">
    <property type="entry name" value="main_SPASM_domain-containing"/>
    <property type="match status" value="1"/>
</dbReference>
<proteinExistence type="predicted"/>
<sequence>MHACFPQNPQNPAKGRQQFGPIKLVVIQPTTFCNLDCSYCYLPNRQQKHKFSLDLLEPIFREVFSSPFLSDQFTIVWHAGEPLTMPISFYEAAIGKIQELSDQYNHRACRYSHSLQTNATLINHAWCSFIKKHKIKVGVSLDGPAFIHDVHRVTRKGLGTHAATMRGIEQLKKNHIDFSVISVLTEQSLSYPDELYHFFLSNGIYRVGFNVEEIEGNHQDSSLNTQDADDKYFSFMKRFYSLTSQPGNRLKVREFDRLRRAICNPTKQATQATPLSILSFDYAGNFMTFSPELLSLDSVDYGKFILGNIRSESLNTIADNPKFQRINHDIQSGVHRCRQQCEYFSLCGGGAPANKYFENGSFNSTETMYCRYTQKILTDILLTDIEKQMGIRGAA</sequence>
<keyword evidence="4" id="KW-0408">Iron</keyword>
<dbReference type="Pfam" id="PF04055">
    <property type="entry name" value="Radical_SAM"/>
    <property type="match status" value="1"/>
</dbReference>
<accession>A0A6M0RQK3</accession>
<feature type="domain" description="Radical SAM core" evidence="6">
    <location>
        <begin position="17"/>
        <end position="249"/>
    </location>
</feature>
<dbReference type="SFLD" id="SFLDG01384">
    <property type="entry name" value="thioether_bond_formation_requi"/>
    <property type="match status" value="1"/>
</dbReference>
<keyword evidence="8" id="KW-1185">Reference proteome</keyword>
<dbReference type="NCBIfam" id="TIGR04085">
    <property type="entry name" value="rSAM_more_4Fe4S"/>
    <property type="match status" value="1"/>
</dbReference>
<keyword evidence="3" id="KW-0479">Metal-binding</keyword>
<protein>
    <submittedName>
        <fullName evidence="7">GRRM system radical SAM/SPASM domain protein</fullName>
    </submittedName>
</protein>
<dbReference type="GO" id="GO:0051536">
    <property type="term" value="F:iron-sulfur cluster binding"/>
    <property type="evidence" value="ECO:0007669"/>
    <property type="project" value="UniProtKB-KW"/>
</dbReference>
<dbReference type="PANTHER" id="PTHR43273">
    <property type="entry name" value="ANAEROBIC SULFATASE-MATURATING ENZYME HOMOLOG ASLB-RELATED"/>
    <property type="match status" value="1"/>
</dbReference>
<dbReference type="SFLD" id="SFLDG01072">
    <property type="entry name" value="dehydrogenase_like"/>
    <property type="match status" value="1"/>
</dbReference>
<dbReference type="InterPro" id="IPR026357">
    <property type="entry name" value="rSAM_SPASM_GrrM_OscB"/>
</dbReference>
<keyword evidence="5" id="KW-0411">Iron-sulfur</keyword>
<comment type="cofactor">
    <cofactor evidence="1">
        <name>[4Fe-4S] cluster</name>
        <dbReference type="ChEBI" id="CHEBI:49883"/>
    </cofactor>
</comment>
<dbReference type="Proteomes" id="UP000481033">
    <property type="component" value="Unassembled WGS sequence"/>
</dbReference>